<organism evidence="7 8">
    <name type="scientific">Ceratodon purpureus</name>
    <name type="common">Fire moss</name>
    <name type="synonym">Dicranum purpureum</name>
    <dbReference type="NCBI Taxonomy" id="3225"/>
    <lineage>
        <taxon>Eukaryota</taxon>
        <taxon>Viridiplantae</taxon>
        <taxon>Streptophyta</taxon>
        <taxon>Embryophyta</taxon>
        <taxon>Bryophyta</taxon>
        <taxon>Bryophytina</taxon>
        <taxon>Bryopsida</taxon>
        <taxon>Dicranidae</taxon>
        <taxon>Pseudoditrichales</taxon>
        <taxon>Ditrichaceae</taxon>
        <taxon>Ceratodon</taxon>
    </lineage>
</organism>
<dbReference type="InterPro" id="IPR003653">
    <property type="entry name" value="Peptidase_C48_C"/>
</dbReference>
<dbReference type="PANTHER" id="PTHR47764">
    <property type="entry name" value="UBIQUITIN-LIKE-SPECIFIC PROTEASE 2B-RELATED"/>
    <property type="match status" value="1"/>
</dbReference>
<keyword evidence="2" id="KW-0645">Protease</keyword>
<proteinExistence type="inferred from homology"/>
<evidence type="ECO:0000313" key="7">
    <source>
        <dbReference type="EMBL" id="KAG0579320.1"/>
    </source>
</evidence>
<dbReference type="SUPFAM" id="SSF52058">
    <property type="entry name" value="L domain-like"/>
    <property type="match status" value="1"/>
</dbReference>
<dbReference type="Gene3D" id="1.10.10.60">
    <property type="entry name" value="Homeodomain-like"/>
    <property type="match status" value="1"/>
</dbReference>
<evidence type="ECO:0000256" key="4">
    <source>
        <dbReference type="SAM" id="MobiDB-lite"/>
    </source>
</evidence>
<dbReference type="EMBL" id="CM026424">
    <property type="protein sequence ID" value="KAG0579320.1"/>
    <property type="molecule type" value="Genomic_DNA"/>
</dbReference>
<feature type="region of interest" description="Disordered" evidence="4">
    <location>
        <begin position="405"/>
        <end position="438"/>
    </location>
</feature>
<dbReference type="Gene3D" id="1.10.418.20">
    <property type="match status" value="1"/>
</dbReference>
<dbReference type="SUPFAM" id="SSF54001">
    <property type="entry name" value="Cysteine proteinases"/>
    <property type="match status" value="1"/>
</dbReference>
<feature type="compositionally biased region" description="Pro residues" evidence="4">
    <location>
        <begin position="567"/>
        <end position="582"/>
    </location>
</feature>
<accession>A0A8T0I6L9</accession>
<dbReference type="PANTHER" id="PTHR47764:SF2">
    <property type="entry name" value="UBIQUITIN-LIKE PROTEASE FAMILY PROFILE DOMAIN-CONTAINING PROTEIN"/>
    <property type="match status" value="1"/>
</dbReference>
<dbReference type="AlphaFoldDB" id="A0A8T0I6L9"/>
<dbReference type="GO" id="GO:0006508">
    <property type="term" value="P:proteolysis"/>
    <property type="evidence" value="ECO:0007669"/>
    <property type="project" value="UniProtKB-KW"/>
</dbReference>
<dbReference type="InterPro" id="IPR001005">
    <property type="entry name" value="SANT/Myb"/>
</dbReference>
<dbReference type="PROSITE" id="PS50090">
    <property type="entry name" value="MYB_LIKE"/>
    <property type="match status" value="1"/>
</dbReference>
<dbReference type="Pfam" id="PF02902">
    <property type="entry name" value="Peptidase_C48"/>
    <property type="match status" value="1"/>
</dbReference>
<comment type="similarity">
    <text evidence="1">Belongs to the peptidase C48 family.</text>
</comment>
<evidence type="ECO:0008006" key="9">
    <source>
        <dbReference type="Google" id="ProtNLM"/>
    </source>
</evidence>
<comment type="caution">
    <text evidence="7">The sequence shown here is derived from an EMBL/GenBank/DDBJ whole genome shotgun (WGS) entry which is preliminary data.</text>
</comment>
<dbReference type="Pfam" id="PF13837">
    <property type="entry name" value="Myb_DNA-bind_4"/>
    <property type="match status" value="1"/>
</dbReference>
<evidence type="ECO:0000259" key="6">
    <source>
        <dbReference type="PROSITE" id="PS50600"/>
    </source>
</evidence>
<evidence type="ECO:0000256" key="2">
    <source>
        <dbReference type="ARBA" id="ARBA00022670"/>
    </source>
</evidence>
<sequence>MAAEKFPTLDQMTGARAGEYLSDHNPMGTSEVVDTLRESPSAYQLAPRQSPQGVVDLSQLYGGSVTRPLNTFGYVVAHAHTSTTHFEPGGALFGGEEQGQRIPGVEINFGISENAAGSQIERQQESGDTHSLDNAQQRDILTFPEGEEDAVTITASDLAGLQPTCFLSNNIIDFYIKYLERRQVSSEDRDRFYFFNSFFFTKLLGNCSPFTDIDQCEVDYDQVRKWTGEVNLFEKDYIFIPILRSSHWSLVVICNLSSLTSLPDKNMGSPCVYHLDPVEGKHESFEAQVRSYIIQAWMERYRYSDDRDRTILALACRMKYVRAKVPQQGNGYDCGLYLLHYVEVFLRETSSTDFSFISSNVGLHFTSPCFAQEASAKRMHIQNLICELRNNPLLRTARPITDIQRIPQRRPSNSHCPNSQPSKPSPKPPKVQQKLSKKWNAKETSLLLKRMVEGGRIRKGTEGATHWDRISQDIQTELGTIRTEDECRRRYDTLLKAYKKVKKIGKPFCDVSDQERVGLNLATPLTEEWYKAIDTICLQRGSDNRKSCKRAKLNPNDENGRLSLSPRNPPPPPIPSGCPEPGKPSRKLVAIPGFSTLDEDLRSTLLNLIQFLTLKVWYNERTCKLEEACRMLEIVQDREPSEIRGNIFKLSELKLVNLKYDDRVGVECLQLSDLRVYKKFVKKLLCKNPHFNTFLEMRVNRHSVAFPKAPLSGSLLRIRVLSLWRCSKLEHADLSHFPELRYLSIFECGELKAVTGWEVVRKLGWLKIWGCESYVDFRPVQRLSSLREFSIRSGLIGLGLPMMLVLPDFCQCVQLRSLEIRNYNSLTLNSMDLSSLRSLEVLTLFSCSGLTSIQGFSGLQHSLTKLDLGGCSALRRFPELGWLKALTHLNMRWSGVEEIPGLEDLHLLTELRLNGCKSLKALPHLGHLKALTFLDISCTFIEEILGVEELLSLERLQCIGSKLKRLPDLHHLPRLRKVLIHGTPLRMNPSSFYHRKNTIFFNSNVEKNRFIDEISDVSDRESSDVFEDDI</sequence>
<dbReference type="GO" id="GO:0008234">
    <property type="term" value="F:cysteine-type peptidase activity"/>
    <property type="evidence" value="ECO:0007669"/>
    <property type="project" value="InterPro"/>
</dbReference>
<keyword evidence="8" id="KW-1185">Reference proteome</keyword>
<dbReference type="Proteomes" id="UP000822688">
    <property type="component" value="Chromosome 4"/>
</dbReference>
<dbReference type="PROSITE" id="PS50600">
    <property type="entry name" value="ULP_PROTEASE"/>
    <property type="match status" value="1"/>
</dbReference>
<dbReference type="InterPro" id="IPR038765">
    <property type="entry name" value="Papain-like_cys_pep_sf"/>
</dbReference>
<evidence type="ECO:0000313" key="8">
    <source>
        <dbReference type="Proteomes" id="UP000822688"/>
    </source>
</evidence>
<reference evidence="7" key="1">
    <citation type="submission" date="2020-06" db="EMBL/GenBank/DDBJ databases">
        <title>WGS assembly of Ceratodon purpureus strain R40.</title>
        <authorList>
            <person name="Carey S.B."/>
            <person name="Jenkins J."/>
            <person name="Shu S."/>
            <person name="Lovell J.T."/>
            <person name="Sreedasyam A."/>
            <person name="Maumus F."/>
            <person name="Tiley G.P."/>
            <person name="Fernandez-Pozo N."/>
            <person name="Barry K."/>
            <person name="Chen C."/>
            <person name="Wang M."/>
            <person name="Lipzen A."/>
            <person name="Daum C."/>
            <person name="Saski C.A."/>
            <person name="Payton A.C."/>
            <person name="Mcbreen J.C."/>
            <person name="Conrad R.E."/>
            <person name="Kollar L.M."/>
            <person name="Olsson S."/>
            <person name="Huttunen S."/>
            <person name="Landis J.B."/>
            <person name="Wickett N.J."/>
            <person name="Johnson M.G."/>
            <person name="Rensing S.A."/>
            <person name="Grimwood J."/>
            <person name="Schmutz J."/>
            <person name="Mcdaniel S.F."/>
        </authorList>
    </citation>
    <scope>NUCLEOTIDE SEQUENCE</scope>
    <source>
        <strain evidence="7">R40</strain>
    </source>
</reference>
<evidence type="ECO:0000259" key="5">
    <source>
        <dbReference type="PROSITE" id="PS50090"/>
    </source>
</evidence>
<dbReference type="InterPro" id="IPR032675">
    <property type="entry name" value="LRR_dom_sf"/>
</dbReference>
<name>A0A8T0I6L9_CERPU</name>
<protein>
    <recommendedName>
        <fullName evidence="9">Ubiquitin-like protease family profile domain-containing protein</fullName>
    </recommendedName>
</protein>
<evidence type="ECO:0000256" key="1">
    <source>
        <dbReference type="ARBA" id="ARBA00005234"/>
    </source>
</evidence>
<evidence type="ECO:0000256" key="3">
    <source>
        <dbReference type="ARBA" id="ARBA00022801"/>
    </source>
</evidence>
<feature type="domain" description="Ubiquitin-like protease family profile" evidence="6">
    <location>
        <begin position="151"/>
        <end position="345"/>
    </location>
</feature>
<dbReference type="Gene3D" id="3.30.310.130">
    <property type="entry name" value="Ubiquitin-related"/>
    <property type="match status" value="1"/>
</dbReference>
<dbReference type="Gene3D" id="3.80.10.10">
    <property type="entry name" value="Ribonuclease Inhibitor"/>
    <property type="match status" value="1"/>
</dbReference>
<keyword evidence="3" id="KW-0378">Hydrolase</keyword>
<feature type="region of interest" description="Disordered" evidence="4">
    <location>
        <begin position="548"/>
        <end position="582"/>
    </location>
</feature>
<dbReference type="InterPro" id="IPR044822">
    <property type="entry name" value="Myb_DNA-bind_4"/>
</dbReference>
<gene>
    <name evidence="7" type="ORF">KC19_4G090400</name>
</gene>
<feature type="domain" description="Myb-like" evidence="5">
    <location>
        <begin position="438"/>
        <end position="495"/>
    </location>
</feature>